<dbReference type="InterPro" id="IPR010330">
    <property type="entry name" value="CoiA_nuc"/>
</dbReference>
<dbReference type="AlphaFoldDB" id="A0A9W5TX31"/>
<reference evidence="4" key="1">
    <citation type="journal article" date="2014" name="Int. J. Syst. Evol. Microbiol.">
        <title>Complete genome sequence of Corynebacterium casei LMG S-19264T (=DSM 44701T), isolated from a smear-ripened cheese.</title>
        <authorList>
            <consortium name="US DOE Joint Genome Institute (JGI-PGF)"/>
            <person name="Walter F."/>
            <person name="Albersmeier A."/>
            <person name="Kalinowski J."/>
            <person name="Ruckert C."/>
        </authorList>
    </citation>
    <scope>NUCLEOTIDE SEQUENCE</scope>
    <source>
        <strain evidence="4">CGMCC 1.15454</strain>
    </source>
</reference>
<feature type="domain" description="Competence protein CoiA nuclease-like" evidence="1">
    <location>
        <begin position="67"/>
        <end position="224"/>
    </location>
</feature>
<name>A0A9W5TX31_9BACI</name>
<protein>
    <submittedName>
        <fullName evidence="4">Competence protein</fullName>
    </submittedName>
</protein>
<reference evidence="4" key="2">
    <citation type="submission" date="2020-09" db="EMBL/GenBank/DDBJ databases">
        <authorList>
            <person name="Sun Q."/>
            <person name="Zhou Y."/>
        </authorList>
    </citation>
    <scope>NUCLEOTIDE SEQUENCE</scope>
    <source>
        <strain evidence="4">CGMCC 1.15454</strain>
    </source>
</reference>
<keyword evidence="5" id="KW-1185">Reference proteome</keyword>
<evidence type="ECO:0000313" key="4">
    <source>
        <dbReference type="EMBL" id="GGB40202.1"/>
    </source>
</evidence>
<proteinExistence type="predicted"/>
<dbReference type="Pfam" id="PF06054">
    <property type="entry name" value="CoiA_nuc"/>
    <property type="match status" value="1"/>
</dbReference>
<organism evidence="4 5">
    <name type="scientific">Lentibacillus populi</name>
    <dbReference type="NCBI Taxonomy" id="1827502"/>
    <lineage>
        <taxon>Bacteria</taxon>
        <taxon>Bacillati</taxon>
        <taxon>Bacillota</taxon>
        <taxon>Bacilli</taxon>
        <taxon>Bacillales</taxon>
        <taxon>Bacillaceae</taxon>
        <taxon>Lentibacillus</taxon>
    </lineage>
</organism>
<gene>
    <name evidence="4" type="ORF">GCM10011409_17170</name>
</gene>
<comment type="caution">
    <text evidence="4">The sequence shown here is derived from an EMBL/GenBank/DDBJ whole genome shotgun (WGS) entry which is preliminary data.</text>
</comment>
<dbReference type="RefSeq" id="WP_155555224.1">
    <property type="nucleotide sequence ID" value="NZ_BMJD01000010.1"/>
</dbReference>
<evidence type="ECO:0000313" key="5">
    <source>
        <dbReference type="Proteomes" id="UP000621492"/>
    </source>
</evidence>
<evidence type="ECO:0000259" key="1">
    <source>
        <dbReference type="Pfam" id="PF06054"/>
    </source>
</evidence>
<dbReference type="InterPro" id="IPR021176">
    <property type="entry name" value="Competence-induced_CoiA"/>
</dbReference>
<dbReference type="Proteomes" id="UP000621492">
    <property type="component" value="Unassembled WGS sequence"/>
</dbReference>
<dbReference type="Pfam" id="PF25164">
    <property type="entry name" value="CoiA_N"/>
    <property type="match status" value="1"/>
</dbReference>
<evidence type="ECO:0000259" key="2">
    <source>
        <dbReference type="Pfam" id="PF25164"/>
    </source>
</evidence>
<dbReference type="InterPro" id="IPR057253">
    <property type="entry name" value="CoiA-like_N"/>
</dbReference>
<feature type="domain" description="Competence protein CoiA C-terminal" evidence="3">
    <location>
        <begin position="235"/>
        <end position="376"/>
    </location>
</feature>
<feature type="domain" description="Competence protein CoiA-like N-terminal" evidence="2">
    <location>
        <begin position="17"/>
        <end position="62"/>
    </location>
</feature>
<dbReference type="EMBL" id="BMJD01000010">
    <property type="protein sequence ID" value="GGB40202.1"/>
    <property type="molecule type" value="Genomic_DNA"/>
</dbReference>
<accession>A0A9W5TX31</accession>
<sequence length="394" mass="46588">MLQAKTKEGNLVMLALLTKKEISELKTNGQFYCPSCQEKVVIKAGSKMIPHFAHRAKVNCPSHEGGEGAYHEKGKLMLYKWLKQQKLNVQLEEYLSEIKQRPDLLVTIDNKKIAVEYQCTRISLKEIRKRNEGYRQLGIQPIWIIGANRFKRLSRYQIKLDNFLHHFLHQFSKRFPLTLLFFCPETTLFSTFQDIYITTTKQAIGKLTYTLLNNMKFIDIFRQHRLPNQLLYTLWKQEKKRFRLRQRDRLYGSELAWHQWLYLKRTHFEYLPSVIHLPVSAQYRMCSPLWDWQSRICLDLLDPLPIGGHISLSTCVHLLRKHIISSANYPLITAEIQPIQQYLLLLEQINILKQQSPFHFTKQTNLLFYKNVEEALLGDDVFINRLLANNSIKI</sequence>
<evidence type="ECO:0000259" key="3">
    <source>
        <dbReference type="Pfam" id="PF25166"/>
    </source>
</evidence>
<dbReference type="InterPro" id="IPR057252">
    <property type="entry name" value="CoiA_C"/>
</dbReference>
<dbReference type="PIRSF" id="PIRSF007487">
    <property type="entry name" value="Competence-induced_CoiA_bac"/>
    <property type="match status" value="1"/>
</dbReference>
<dbReference type="Pfam" id="PF25166">
    <property type="entry name" value="CoiA_C"/>
    <property type="match status" value="1"/>
</dbReference>